<name>A0ABZ1HWV3_9PSEU</name>
<reference evidence="1 2" key="1">
    <citation type="journal article" date="2015" name="Int. J. Syst. Evol. Microbiol.">
        <title>Amycolatopsis rhabdoformis sp. nov., an actinomycete isolated from a tropical forest soil.</title>
        <authorList>
            <person name="Souza W.R."/>
            <person name="Silva R.E."/>
            <person name="Goodfellow M."/>
            <person name="Busarakam K."/>
            <person name="Figueiro F.S."/>
            <person name="Ferreira D."/>
            <person name="Rodrigues-Filho E."/>
            <person name="Moraes L.A.B."/>
            <person name="Zucchi T.D."/>
        </authorList>
    </citation>
    <scope>NUCLEOTIDE SEQUENCE [LARGE SCALE GENOMIC DNA]</scope>
    <source>
        <strain evidence="1 2">NCIMB 14900</strain>
    </source>
</reference>
<keyword evidence="2" id="KW-1185">Reference proteome</keyword>
<evidence type="ECO:0000313" key="2">
    <source>
        <dbReference type="Proteomes" id="UP001330812"/>
    </source>
</evidence>
<protein>
    <submittedName>
        <fullName evidence="1">Uncharacterized protein</fullName>
    </submittedName>
</protein>
<dbReference type="EMBL" id="CP142149">
    <property type="protein sequence ID" value="WSE26091.1"/>
    <property type="molecule type" value="Genomic_DNA"/>
</dbReference>
<dbReference type="Proteomes" id="UP001330812">
    <property type="component" value="Chromosome"/>
</dbReference>
<proteinExistence type="predicted"/>
<organism evidence="1 2">
    <name type="scientific">Amycolatopsis rhabdoformis</name>
    <dbReference type="NCBI Taxonomy" id="1448059"/>
    <lineage>
        <taxon>Bacteria</taxon>
        <taxon>Bacillati</taxon>
        <taxon>Actinomycetota</taxon>
        <taxon>Actinomycetes</taxon>
        <taxon>Pseudonocardiales</taxon>
        <taxon>Pseudonocardiaceae</taxon>
        <taxon>Amycolatopsis</taxon>
    </lineage>
</organism>
<gene>
    <name evidence="1" type="ORF">VSH64_24770</name>
</gene>
<evidence type="ECO:0000313" key="1">
    <source>
        <dbReference type="EMBL" id="WSE26091.1"/>
    </source>
</evidence>
<sequence length="60" mass="6975">MTMGWHWNLAGEVYDDDGNVIEVNGYEVPMTICEQRAAEYWHQVEEPARRARALRDAPLL</sequence>
<accession>A0ABZ1HWV3</accession>
<dbReference type="RefSeq" id="WP_326565058.1">
    <property type="nucleotide sequence ID" value="NZ_CP142149.1"/>
</dbReference>